<feature type="domain" description="Bardet-Biedl syndrome 1 N-terminal" evidence="2">
    <location>
        <begin position="4"/>
        <end position="248"/>
    </location>
</feature>
<organism evidence="4 5">
    <name type="scientific">Chrysophaeum taylorii</name>
    <dbReference type="NCBI Taxonomy" id="2483200"/>
    <lineage>
        <taxon>Eukaryota</taxon>
        <taxon>Sar</taxon>
        <taxon>Stramenopiles</taxon>
        <taxon>Ochrophyta</taxon>
        <taxon>Pelagophyceae</taxon>
        <taxon>Pelagomonadales</taxon>
        <taxon>Pelagomonadaceae</taxon>
        <taxon>Chrysophaeum</taxon>
    </lineage>
</organism>
<dbReference type="GO" id="GO:0061512">
    <property type="term" value="P:protein localization to cilium"/>
    <property type="evidence" value="ECO:0007669"/>
    <property type="project" value="TreeGrafter"/>
</dbReference>
<protein>
    <recommendedName>
        <fullName evidence="6">Bardet-Biedl syndrome 1 N-terminal domain-containing protein</fullName>
    </recommendedName>
</protein>
<evidence type="ECO:0000313" key="4">
    <source>
        <dbReference type="EMBL" id="KAJ8600961.1"/>
    </source>
</evidence>
<dbReference type="GO" id="GO:0034464">
    <property type="term" value="C:BBSome"/>
    <property type="evidence" value="ECO:0007669"/>
    <property type="project" value="InterPro"/>
</dbReference>
<dbReference type="PANTHER" id="PTHR20870:SF0">
    <property type="entry name" value="BARDET-BIEDL SYNDROME 1 PROTEIN"/>
    <property type="match status" value="1"/>
</dbReference>
<sequence length="611" mass="66259">MAPWLHAHYDKLAGIRAHAGGIALAEVEGGEGALVVADYARKLRVFKGTRQTAEIPLPPSSEIPSGVCGFYMDDKKIPAIGVASGPHLYVFRCLRPYHKYTAPPVEADALEAKVWRSEEMSPADIRTALAAAHAEGAKLGPRSLAMLPLTSESKQRAHVERVSKIPTTVETTITCTTTLPKASEEPHAMSCVVLGTESRKVIVLEPSAKAALCEVEVPAPPAILRAAGCFDVDWRVYVACRDARVYTITIGDHRGTAVIRKPHLELEAQPAGLVVKDKHLYVATADSRVACYLLKGRRHKVFSLAMPAPVTNMELLVVRKARQVTVLLVALANGEVRVYRDKDLVDVLRVNEVVAAMTSGTYGREDNTLILVTQNGSLLVKMLPRTATFEVGSTTAKGGPPPEQDVPLDIPKRTRLYLDQIDREKANAPAIFRTFQKDALKLKIATATAYLQLRDDDTANPDDNTANDDDDDNNNNNNTAAAALTLAAKVNGLGPFFHIVLEVRLNAGLTSPLRDLPVVLSYDPDLYRTSRPAATLPLLIPGIAAHAIFEIECIDESKPAHPIAISVLGHEEEEEEEGSDDDDDDDDDGDDDGDKPLVSSTLIMPQSETLD</sequence>
<dbReference type="PANTHER" id="PTHR20870">
    <property type="entry name" value="BARDET-BIEDL SYNDROME 1 PROTEIN"/>
    <property type="match status" value="1"/>
</dbReference>
<dbReference type="EMBL" id="JAQMWT010000464">
    <property type="protein sequence ID" value="KAJ8600961.1"/>
    <property type="molecule type" value="Genomic_DNA"/>
</dbReference>
<feature type="compositionally biased region" description="Polar residues" evidence="1">
    <location>
        <begin position="598"/>
        <end position="611"/>
    </location>
</feature>
<evidence type="ECO:0000259" key="2">
    <source>
        <dbReference type="Pfam" id="PF14779"/>
    </source>
</evidence>
<accession>A0AAD7XJT1</accession>
<feature type="region of interest" description="Disordered" evidence="1">
    <location>
        <begin position="568"/>
        <end position="611"/>
    </location>
</feature>
<dbReference type="InterPro" id="IPR056419">
    <property type="entry name" value="GAE_BBS1"/>
</dbReference>
<proteinExistence type="predicted"/>
<evidence type="ECO:0000313" key="5">
    <source>
        <dbReference type="Proteomes" id="UP001230188"/>
    </source>
</evidence>
<feature type="region of interest" description="Disordered" evidence="1">
    <location>
        <begin position="455"/>
        <end position="477"/>
    </location>
</feature>
<dbReference type="InterPro" id="IPR028784">
    <property type="entry name" value="BBS1"/>
</dbReference>
<gene>
    <name evidence="4" type="ORF">CTAYLR_006321</name>
</gene>
<dbReference type="GO" id="GO:0005119">
    <property type="term" value="F:smoothened binding"/>
    <property type="evidence" value="ECO:0007669"/>
    <property type="project" value="TreeGrafter"/>
</dbReference>
<evidence type="ECO:0000259" key="3">
    <source>
        <dbReference type="Pfam" id="PF23304"/>
    </source>
</evidence>
<dbReference type="GO" id="GO:1905515">
    <property type="term" value="P:non-motile cilium assembly"/>
    <property type="evidence" value="ECO:0007669"/>
    <property type="project" value="InterPro"/>
</dbReference>
<dbReference type="GO" id="GO:0005113">
    <property type="term" value="F:patched binding"/>
    <property type="evidence" value="ECO:0007669"/>
    <property type="project" value="TreeGrafter"/>
</dbReference>
<comment type="caution">
    <text evidence="4">The sequence shown here is derived from an EMBL/GenBank/DDBJ whole genome shotgun (WGS) entry which is preliminary data.</text>
</comment>
<dbReference type="InterPro" id="IPR032728">
    <property type="entry name" value="BBS1_N"/>
</dbReference>
<evidence type="ECO:0000256" key="1">
    <source>
        <dbReference type="SAM" id="MobiDB-lite"/>
    </source>
</evidence>
<evidence type="ECO:0008006" key="6">
    <source>
        <dbReference type="Google" id="ProtNLM"/>
    </source>
</evidence>
<dbReference type="AlphaFoldDB" id="A0AAD7XJT1"/>
<dbReference type="Pfam" id="PF23304">
    <property type="entry name" value="GAE_BBS1"/>
    <property type="match status" value="1"/>
</dbReference>
<name>A0AAD7XJT1_9STRA</name>
<feature type="domain" description="Bardet-Biedl syndrome 1 protein GAE" evidence="3">
    <location>
        <begin position="485"/>
        <end position="572"/>
    </location>
</feature>
<feature type="compositionally biased region" description="Acidic residues" evidence="1">
    <location>
        <begin position="571"/>
        <end position="593"/>
    </location>
</feature>
<dbReference type="GO" id="GO:0005930">
    <property type="term" value="C:axoneme"/>
    <property type="evidence" value="ECO:0007669"/>
    <property type="project" value="TreeGrafter"/>
</dbReference>
<dbReference type="Pfam" id="PF14779">
    <property type="entry name" value="BBS1"/>
    <property type="match status" value="1"/>
</dbReference>
<keyword evidence="5" id="KW-1185">Reference proteome</keyword>
<reference evidence="4" key="1">
    <citation type="submission" date="2023-01" db="EMBL/GenBank/DDBJ databases">
        <title>Metagenome sequencing of chrysophaentin producing Chrysophaeum taylorii.</title>
        <authorList>
            <person name="Davison J."/>
            <person name="Bewley C."/>
        </authorList>
    </citation>
    <scope>NUCLEOTIDE SEQUENCE</scope>
    <source>
        <strain evidence="4">NIES-1699</strain>
    </source>
</reference>
<dbReference type="Proteomes" id="UP001230188">
    <property type="component" value="Unassembled WGS sequence"/>
</dbReference>
<dbReference type="GO" id="GO:0005815">
    <property type="term" value="C:microtubule organizing center"/>
    <property type="evidence" value="ECO:0007669"/>
    <property type="project" value="TreeGrafter"/>
</dbReference>